<dbReference type="AlphaFoldDB" id="A0AAE3KR76"/>
<gene>
    <name evidence="6" type="ORF">EGI31_02670</name>
</gene>
<dbReference type="SUPFAM" id="SSF46894">
    <property type="entry name" value="C-terminal effector domain of the bipartite response regulators"/>
    <property type="match status" value="1"/>
</dbReference>
<keyword evidence="3" id="KW-0812">Transmembrane</keyword>
<dbReference type="RefSeq" id="WP_255035586.1">
    <property type="nucleotide sequence ID" value="NZ_RJUF01000003.1"/>
</dbReference>
<feature type="DNA-binding region" description="OmpR/PhoB-type" evidence="2">
    <location>
        <begin position="179"/>
        <end position="277"/>
    </location>
</feature>
<dbReference type="EMBL" id="RJUF01000003">
    <property type="protein sequence ID" value="MCP9761843.1"/>
    <property type="molecule type" value="Genomic_DNA"/>
</dbReference>
<evidence type="ECO:0000256" key="3">
    <source>
        <dbReference type="SAM" id="Phobius"/>
    </source>
</evidence>
<keyword evidence="7" id="KW-1185">Reference proteome</keyword>
<dbReference type="CDD" id="cd00383">
    <property type="entry name" value="trans_reg_C"/>
    <property type="match status" value="1"/>
</dbReference>
<feature type="transmembrane region" description="Helical" evidence="3">
    <location>
        <begin position="145"/>
        <end position="164"/>
    </location>
</feature>
<organism evidence="6 7">
    <name type="scientific">Lacihabitans soyangensis</name>
    <dbReference type="NCBI Taxonomy" id="869394"/>
    <lineage>
        <taxon>Bacteria</taxon>
        <taxon>Pseudomonadati</taxon>
        <taxon>Bacteroidota</taxon>
        <taxon>Cytophagia</taxon>
        <taxon>Cytophagales</taxon>
        <taxon>Leadbetterellaceae</taxon>
        <taxon>Lacihabitans</taxon>
    </lineage>
</organism>
<evidence type="ECO:0000313" key="7">
    <source>
        <dbReference type="Proteomes" id="UP001204144"/>
    </source>
</evidence>
<feature type="chain" id="PRO_5042268608" evidence="4">
    <location>
        <begin position="22"/>
        <end position="277"/>
    </location>
</feature>
<dbReference type="InterPro" id="IPR036388">
    <property type="entry name" value="WH-like_DNA-bd_sf"/>
</dbReference>
<sequence>MQSKILLFLLLFLGFSCSRTQDDEKHRIVLFRTIGHQLLLASGDSTSRIMPIQKTANGIYQIRFENSFEIMPDSLANITIKTLQNSNPQNQYRVSVFTCQKTEMVYGFEWSPKSTEEVTCLGRGLPENCYIVEIEVLQSGINPNMLWGAFVALLVLLLFYVVFFRKNKKDETISTENAGDFQKLGAFNYFQQTGVLVLEFQKIELSEKENKLLNLLLEKPNETVAREHLLKEIWENEGVFVISRNLDVLVSKLRKKLAGDPSVKITNSHGKGYKLEV</sequence>
<dbReference type="SMART" id="SM00862">
    <property type="entry name" value="Trans_reg_C"/>
    <property type="match status" value="1"/>
</dbReference>
<dbReference type="GO" id="GO:0003677">
    <property type="term" value="F:DNA binding"/>
    <property type="evidence" value="ECO:0007669"/>
    <property type="project" value="UniProtKB-UniRule"/>
</dbReference>
<dbReference type="PROSITE" id="PS51755">
    <property type="entry name" value="OMPR_PHOB"/>
    <property type="match status" value="1"/>
</dbReference>
<keyword evidence="4" id="KW-0732">Signal</keyword>
<evidence type="ECO:0000256" key="4">
    <source>
        <dbReference type="SAM" id="SignalP"/>
    </source>
</evidence>
<feature type="domain" description="OmpR/PhoB-type" evidence="5">
    <location>
        <begin position="179"/>
        <end position="277"/>
    </location>
</feature>
<keyword evidence="1 2" id="KW-0238">DNA-binding</keyword>
<dbReference type="Proteomes" id="UP001204144">
    <property type="component" value="Unassembled WGS sequence"/>
</dbReference>
<dbReference type="Pfam" id="PF00486">
    <property type="entry name" value="Trans_reg_C"/>
    <property type="match status" value="1"/>
</dbReference>
<evidence type="ECO:0000256" key="2">
    <source>
        <dbReference type="PROSITE-ProRule" id="PRU01091"/>
    </source>
</evidence>
<protein>
    <submittedName>
        <fullName evidence="6">Winged helix family transcriptional regulator</fullName>
    </submittedName>
</protein>
<accession>A0AAE3KR76</accession>
<reference evidence="6 7" key="1">
    <citation type="submission" date="2018-11" db="EMBL/GenBank/DDBJ databases">
        <title>Novel bacteria species description.</title>
        <authorList>
            <person name="Han J.-H."/>
        </authorList>
    </citation>
    <scope>NUCLEOTIDE SEQUENCE [LARGE SCALE GENOMIC DNA]</scope>
    <source>
        <strain evidence="6 7">KCTC23259</strain>
    </source>
</reference>
<feature type="signal peptide" evidence="4">
    <location>
        <begin position="1"/>
        <end position="21"/>
    </location>
</feature>
<name>A0AAE3KR76_9BACT</name>
<proteinExistence type="predicted"/>
<evidence type="ECO:0000313" key="6">
    <source>
        <dbReference type="EMBL" id="MCP9761843.1"/>
    </source>
</evidence>
<comment type="caution">
    <text evidence="6">The sequence shown here is derived from an EMBL/GenBank/DDBJ whole genome shotgun (WGS) entry which is preliminary data.</text>
</comment>
<dbReference type="GO" id="GO:0000160">
    <property type="term" value="P:phosphorelay signal transduction system"/>
    <property type="evidence" value="ECO:0007669"/>
    <property type="project" value="InterPro"/>
</dbReference>
<dbReference type="GO" id="GO:0006355">
    <property type="term" value="P:regulation of DNA-templated transcription"/>
    <property type="evidence" value="ECO:0007669"/>
    <property type="project" value="InterPro"/>
</dbReference>
<evidence type="ECO:0000256" key="1">
    <source>
        <dbReference type="ARBA" id="ARBA00023125"/>
    </source>
</evidence>
<keyword evidence="3" id="KW-0472">Membrane</keyword>
<dbReference type="Gene3D" id="1.10.10.10">
    <property type="entry name" value="Winged helix-like DNA-binding domain superfamily/Winged helix DNA-binding domain"/>
    <property type="match status" value="1"/>
</dbReference>
<dbReference type="InterPro" id="IPR001867">
    <property type="entry name" value="OmpR/PhoB-type_DNA-bd"/>
</dbReference>
<keyword evidence="3" id="KW-1133">Transmembrane helix</keyword>
<dbReference type="InterPro" id="IPR016032">
    <property type="entry name" value="Sig_transdc_resp-reg_C-effctor"/>
</dbReference>
<evidence type="ECO:0000259" key="5">
    <source>
        <dbReference type="PROSITE" id="PS51755"/>
    </source>
</evidence>
<dbReference type="PROSITE" id="PS51257">
    <property type="entry name" value="PROKAR_LIPOPROTEIN"/>
    <property type="match status" value="1"/>
</dbReference>